<reference evidence="5" key="1">
    <citation type="submission" date="2019-08" db="EMBL/GenBank/DDBJ databases">
        <authorList>
            <person name="Kucharzyk K."/>
            <person name="Murdoch R.W."/>
            <person name="Higgins S."/>
            <person name="Loffler F."/>
        </authorList>
    </citation>
    <scope>NUCLEOTIDE SEQUENCE</scope>
</reference>
<dbReference type="GO" id="GO:0033846">
    <property type="term" value="F:adenosyl-fluoride synthase activity"/>
    <property type="evidence" value="ECO:0007669"/>
    <property type="project" value="UniProtKB-EC"/>
</dbReference>
<evidence type="ECO:0000256" key="2">
    <source>
        <dbReference type="ARBA" id="ARBA00024035"/>
    </source>
</evidence>
<dbReference type="EMBL" id="VSSQ01054644">
    <property type="protein sequence ID" value="MPN08585.1"/>
    <property type="molecule type" value="Genomic_DNA"/>
</dbReference>
<name>A0A645F2N7_9ZZZZ</name>
<dbReference type="Pfam" id="PF01887">
    <property type="entry name" value="SAM_HAT_N"/>
    <property type="match status" value="1"/>
</dbReference>
<sequence length="205" mass="22387">MGSDRKSIVALTESGHLIVTPDNGTLTHIADRVGLLEVRTMNVEDNRLAGSQKSHTFFGRDVYAYNGARLAAGEVQFETIGEPITKIVKLRIERARLEGRSLVGSVDILDARYGSLWTNISADFLEELGVDYGDELEVTITKDGRIVYGYHLPLCKGFTDVQKGEQLIYVNSLLNLAVAVNQGSFAATYGIGTGEGWKITFSVLS</sequence>
<dbReference type="EC" id="2.5.1.63" evidence="5"/>
<keyword evidence="1" id="KW-0949">S-adenosyl-L-methionine</keyword>
<accession>A0A645F2N7</accession>
<evidence type="ECO:0000256" key="1">
    <source>
        <dbReference type="ARBA" id="ARBA00022691"/>
    </source>
</evidence>
<dbReference type="SUPFAM" id="SSF101852">
    <property type="entry name" value="Bacterial fluorinating enzyme, C-terminal domain"/>
    <property type="match status" value="1"/>
</dbReference>
<comment type="caution">
    <text evidence="5">The sequence shown here is derived from an EMBL/GenBank/DDBJ whole genome shotgun (WGS) entry which is preliminary data.</text>
</comment>
<dbReference type="InterPro" id="IPR046470">
    <property type="entry name" value="SAM_HAT_C"/>
</dbReference>
<dbReference type="AlphaFoldDB" id="A0A645F2N7"/>
<proteinExistence type="inferred from homology"/>
<protein>
    <submittedName>
        <fullName evidence="5">5'-fluoro-5'-deoxy-adenosine synthase</fullName>
        <ecNumber evidence="5">2.5.1.63</ecNumber>
    </submittedName>
</protein>
<organism evidence="5">
    <name type="scientific">bioreactor metagenome</name>
    <dbReference type="NCBI Taxonomy" id="1076179"/>
    <lineage>
        <taxon>unclassified sequences</taxon>
        <taxon>metagenomes</taxon>
        <taxon>ecological metagenomes</taxon>
    </lineage>
</organism>
<comment type="similarity">
    <text evidence="2">Belongs to the SAM hydrolase / SAM-dependent halogenase family.</text>
</comment>
<feature type="domain" description="S-adenosyl-l-methionine hydroxide adenosyltransferase N-terminal" evidence="3">
    <location>
        <begin position="2"/>
        <end position="81"/>
    </location>
</feature>
<dbReference type="SUPFAM" id="SSF102522">
    <property type="entry name" value="Bacterial fluorinating enzyme, N-terminal domain"/>
    <property type="match status" value="1"/>
</dbReference>
<evidence type="ECO:0000259" key="4">
    <source>
        <dbReference type="Pfam" id="PF20257"/>
    </source>
</evidence>
<dbReference type="PANTHER" id="PTHR35092">
    <property type="entry name" value="CHLORINASE MJ1651"/>
    <property type="match status" value="1"/>
</dbReference>
<dbReference type="PANTHER" id="PTHR35092:SF1">
    <property type="entry name" value="CHLORINASE MJ1651"/>
    <property type="match status" value="1"/>
</dbReference>
<dbReference type="InterPro" id="IPR023227">
    <property type="entry name" value="SAM_OH_AdoTrfase_C_sf"/>
</dbReference>
<dbReference type="InterPro" id="IPR046469">
    <property type="entry name" value="SAM_HAT_N"/>
</dbReference>
<gene>
    <name evidence="5" type="primary">flA</name>
    <name evidence="5" type="ORF">SDC9_155868</name>
</gene>
<evidence type="ECO:0000313" key="5">
    <source>
        <dbReference type="EMBL" id="MPN08585.1"/>
    </source>
</evidence>
<feature type="domain" description="S-adenosyl-l-methionine hydroxide adenosyltransferase C-terminal" evidence="4">
    <location>
        <begin position="104"/>
        <end position="197"/>
    </location>
</feature>
<dbReference type="InterPro" id="IPR023228">
    <property type="entry name" value="SAM_OH_AdoTrfase_N_sf"/>
</dbReference>
<dbReference type="InterPro" id="IPR002747">
    <property type="entry name" value="SAM_OH_AdoTrfase"/>
</dbReference>
<dbReference type="Gene3D" id="2.40.30.90">
    <property type="entry name" value="Bacterial fluorinating enzyme like"/>
    <property type="match status" value="1"/>
</dbReference>
<keyword evidence="5" id="KW-0808">Transferase</keyword>
<dbReference type="Pfam" id="PF20257">
    <property type="entry name" value="SAM_HAT_C"/>
    <property type="match status" value="1"/>
</dbReference>
<dbReference type="Gene3D" id="3.40.50.10790">
    <property type="entry name" value="S-adenosyl-l-methionine hydroxide adenosyltransferase, N-terminal"/>
    <property type="match status" value="1"/>
</dbReference>
<evidence type="ECO:0000259" key="3">
    <source>
        <dbReference type="Pfam" id="PF01887"/>
    </source>
</evidence>